<dbReference type="Pfam" id="PF05119">
    <property type="entry name" value="Terminase_4"/>
    <property type="match status" value="1"/>
</dbReference>
<proteinExistence type="predicted"/>
<dbReference type="Proteomes" id="UP000076482">
    <property type="component" value="Unassembled WGS sequence"/>
</dbReference>
<feature type="compositionally biased region" description="Basic residues" evidence="1">
    <location>
        <begin position="1"/>
        <end position="12"/>
    </location>
</feature>
<dbReference type="PATRIC" id="fig|1396.535.peg.750"/>
<dbReference type="InterPro" id="IPR006448">
    <property type="entry name" value="Phage_term_ssu_P27"/>
</dbReference>
<dbReference type="EMBL" id="LJKE01000108">
    <property type="protein sequence ID" value="KZD54555.1"/>
    <property type="molecule type" value="Genomic_DNA"/>
</dbReference>
<protein>
    <submittedName>
        <fullName evidence="2">Phage-related protein</fullName>
    </submittedName>
</protein>
<feature type="region of interest" description="Disordered" evidence="1">
    <location>
        <begin position="1"/>
        <end position="29"/>
    </location>
</feature>
<evidence type="ECO:0000256" key="1">
    <source>
        <dbReference type="SAM" id="MobiDB-lite"/>
    </source>
</evidence>
<comment type="caution">
    <text evidence="2">The sequence shown here is derived from an EMBL/GenBank/DDBJ whole genome shotgun (WGS) entry which is preliminary data.</text>
</comment>
<reference evidence="2 3" key="1">
    <citation type="submission" date="2015-09" db="EMBL/GenBank/DDBJ databases">
        <title>Bacillus cereus food isolates.</title>
        <authorList>
            <person name="Boekhorst J."/>
        </authorList>
    </citation>
    <scope>NUCLEOTIDE SEQUENCE [LARGE SCALE GENOMIC DNA]</scope>
    <source>
        <strain evidence="2 3">B4088</strain>
    </source>
</reference>
<feature type="compositionally biased region" description="Basic and acidic residues" evidence="1">
    <location>
        <begin position="13"/>
        <end position="29"/>
    </location>
</feature>
<accession>A0A164L3E4</accession>
<dbReference type="NCBIfam" id="TIGR01558">
    <property type="entry name" value="sm_term_P27"/>
    <property type="match status" value="1"/>
</dbReference>
<sequence length="164" mass="18778">MARPRKPARFKQGKSETKQQLSVREEQEQRLMGDNDKLQYIPNYLDETAKAYYKFLITEMEISGLLTNLDIPLLEQTADALAKLKQCDDIINKEGLIIQQIDRYGHEVMKDNPAIKIKMQYMNVFKSLSTQLGMSPSSRAQLAGMQIEKKQEESDPLLQLLGGK</sequence>
<gene>
    <name evidence="2" type="ORF">B4088_5658</name>
</gene>
<evidence type="ECO:0000313" key="2">
    <source>
        <dbReference type="EMBL" id="KZD54555.1"/>
    </source>
</evidence>
<dbReference type="RefSeq" id="WP_063263122.1">
    <property type="nucleotide sequence ID" value="NZ_LJKE01000108.1"/>
</dbReference>
<organism evidence="2 3">
    <name type="scientific">Bacillus cereus</name>
    <dbReference type="NCBI Taxonomy" id="1396"/>
    <lineage>
        <taxon>Bacteria</taxon>
        <taxon>Bacillati</taxon>
        <taxon>Bacillota</taxon>
        <taxon>Bacilli</taxon>
        <taxon>Bacillales</taxon>
        <taxon>Bacillaceae</taxon>
        <taxon>Bacillus</taxon>
        <taxon>Bacillus cereus group</taxon>
    </lineage>
</organism>
<evidence type="ECO:0000313" key="3">
    <source>
        <dbReference type="Proteomes" id="UP000076482"/>
    </source>
</evidence>
<name>A0A164L3E4_BACCE</name>
<dbReference type="AlphaFoldDB" id="A0A164L3E4"/>